<dbReference type="STRING" id="767769.A0A1L9UDX0"/>
<evidence type="ECO:0000256" key="1">
    <source>
        <dbReference type="ARBA" id="ARBA00004141"/>
    </source>
</evidence>
<evidence type="ECO:0000256" key="4">
    <source>
        <dbReference type="ARBA" id="ARBA00022989"/>
    </source>
</evidence>
<name>A0A1L9UDX0_ASPBC</name>
<feature type="transmembrane region" description="Helical" evidence="6">
    <location>
        <begin position="228"/>
        <end position="246"/>
    </location>
</feature>
<dbReference type="InterPro" id="IPR013525">
    <property type="entry name" value="ABC2_TM"/>
</dbReference>
<evidence type="ECO:0000256" key="3">
    <source>
        <dbReference type="ARBA" id="ARBA00022692"/>
    </source>
</evidence>
<dbReference type="EMBL" id="KV878687">
    <property type="protein sequence ID" value="OJJ69859.1"/>
    <property type="molecule type" value="Genomic_DNA"/>
</dbReference>
<dbReference type="GO" id="GO:0140359">
    <property type="term" value="F:ABC-type transporter activity"/>
    <property type="evidence" value="ECO:0007669"/>
    <property type="project" value="InterPro"/>
</dbReference>
<evidence type="ECO:0000313" key="8">
    <source>
        <dbReference type="EMBL" id="OJJ69859.1"/>
    </source>
</evidence>
<feature type="domain" description="ABC-2 type transporter transmembrane" evidence="7">
    <location>
        <begin position="201"/>
        <end position="408"/>
    </location>
</feature>
<dbReference type="RefSeq" id="XP_067477108.1">
    <property type="nucleotide sequence ID" value="XM_067628460.1"/>
</dbReference>
<organism evidence="8 9">
    <name type="scientific">Aspergillus brasiliensis (strain CBS 101740 / IMI 381727 / IBT 21946)</name>
    <dbReference type="NCBI Taxonomy" id="767769"/>
    <lineage>
        <taxon>Eukaryota</taxon>
        <taxon>Fungi</taxon>
        <taxon>Dikarya</taxon>
        <taxon>Ascomycota</taxon>
        <taxon>Pezizomycotina</taxon>
        <taxon>Eurotiomycetes</taxon>
        <taxon>Eurotiomycetidae</taxon>
        <taxon>Eurotiales</taxon>
        <taxon>Aspergillaceae</taxon>
        <taxon>Aspergillus</taxon>
        <taxon>Aspergillus subgen. Circumdati</taxon>
    </lineage>
</organism>
<gene>
    <name evidence="8" type="ORF">ASPBRDRAFT_642655</name>
</gene>
<dbReference type="Pfam" id="PF01061">
    <property type="entry name" value="ABC2_membrane"/>
    <property type="match status" value="1"/>
</dbReference>
<evidence type="ECO:0000313" key="9">
    <source>
        <dbReference type="Proteomes" id="UP000184499"/>
    </source>
</evidence>
<feature type="transmembrane region" description="Helical" evidence="6">
    <location>
        <begin position="334"/>
        <end position="355"/>
    </location>
</feature>
<accession>A0A1L9UDX0</accession>
<dbReference type="OMA" id="DETIDHR"/>
<protein>
    <recommendedName>
        <fullName evidence="7">ABC-2 type transporter transmembrane domain-containing protein</fullName>
    </recommendedName>
</protein>
<reference evidence="9" key="1">
    <citation type="journal article" date="2017" name="Genome Biol.">
        <title>Comparative genomics reveals high biological diversity and specific adaptations in the industrially and medically important fungal genus Aspergillus.</title>
        <authorList>
            <person name="de Vries R.P."/>
            <person name="Riley R."/>
            <person name="Wiebenga A."/>
            <person name="Aguilar-Osorio G."/>
            <person name="Amillis S."/>
            <person name="Uchima C.A."/>
            <person name="Anderluh G."/>
            <person name="Asadollahi M."/>
            <person name="Askin M."/>
            <person name="Barry K."/>
            <person name="Battaglia E."/>
            <person name="Bayram O."/>
            <person name="Benocci T."/>
            <person name="Braus-Stromeyer S.A."/>
            <person name="Caldana C."/>
            <person name="Canovas D."/>
            <person name="Cerqueira G.C."/>
            <person name="Chen F."/>
            <person name="Chen W."/>
            <person name="Choi C."/>
            <person name="Clum A."/>
            <person name="Dos Santos R.A."/>
            <person name="Damasio A.R."/>
            <person name="Diallinas G."/>
            <person name="Emri T."/>
            <person name="Fekete E."/>
            <person name="Flipphi M."/>
            <person name="Freyberg S."/>
            <person name="Gallo A."/>
            <person name="Gournas C."/>
            <person name="Habgood R."/>
            <person name="Hainaut M."/>
            <person name="Harispe M.L."/>
            <person name="Henrissat B."/>
            <person name="Hilden K.S."/>
            <person name="Hope R."/>
            <person name="Hossain A."/>
            <person name="Karabika E."/>
            <person name="Karaffa L."/>
            <person name="Karanyi Z."/>
            <person name="Krasevec N."/>
            <person name="Kuo A."/>
            <person name="Kusch H."/>
            <person name="LaButti K."/>
            <person name="Lagendijk E.L."/>
            <person name="Lapidus A."/>
            <person name="Levasseur A."/>
            <person name="Lindquist E."/>
            <person name="Lipzen A."/>
            <person name="Logrieco A.F."/>
            <person name="MacCabe A."/>
            <person name="Maekelae M.R."/>
            <person name="Malavazi I."/>
            <person name="Melin P."/>
            <person name="Meyer V."/>
            <person name="Mielnichuk N."/>
            <person name="Miskei M."/>
            <person name="Molnar A.P."/>
            <person name="Mule G."/>
            <person name="Ngan C.Y."/>
            <person name="Orejas M."/>
            <person name="Orosz E."/>
            <person name="Ouedraogo J.P."/>
            <person name="Overkamp K.M."/>
            <person name="Park H.-S."/>
            <person name="Perrone G."/>
            <person name="Piumi F."/>
            <person name="Punt P.J."/>
            <person name="Ram A.F."/>
            <person name="Ramon A."/>
            <person name="Rauscher S."/>
            <person name="Record E."/>
            <person name="Riano-Pachon D.M."/>
            <person name="Robert V."/>
            <person name="Roehrig J."/>
            <person name="Ruller R."/>
            <person name="Salamov A."/>
            <person name="Salih N.S."/>
            <person name="Samson R.A."/>
            <person name="Sandor E."/>
            <person name="Sanguinetti M."/>
            <person name="Schuetze T."/>
            <person name="Sepcic K."/>
            <person name="Shelest E."/>
            <person name="Sherlock G."/>
            <person name="Sophianopoulou V."/>
            <person name="Squina F.M."/>
            <person name="Sun H."/>
            <person name="Susca A."/>
            <person name="Todd R.B."/>
            <person name="Tsang A."/>
            <person name="Unkles S.E."/>
            <person name="van de Wiele N."/>
            <person name="van Rossen-Uffink D."/>
            <person name="Oliveira J.V."/>
            <person name="Vesth T.C."/>
            <person name="Visser J."/>
            <person name="Yu J.-H."/>
            <person name="Zhou M."/>
            <person name="Andersen M.R."/>
            <person name="Archer D.B."/>
            <person name="Baker S.E."/>
            <person name="Benoit I."/>
            <person name="Brakhage A.A."/>
            <person name="Braus G.H."/>
            <person name="Fischer R."/>
            <person name="Frisvad J.C."/>
            <person name="Goldman G.H."/>
            <person name="Houbraken J."/>
            <person name="Oakley B."/>
            <person name="Pocsi I."/>
            <person name="Scazzocchio C."/>
            <person name="Seiboth B."/>
            <person name="vanKuyk P.A."/>
            <person name="Wortman J."/>
            <person name="Dyer P.S."/>
            <person name="Grigoriev I.V."/>
        </authorList>
    </citation>
    <scope>NUCLEOTIDE SEQUENCE [LARGE SCALE GENOMIC DNA]</scope>
    <source>
        <strain evidence="9">CBS 101740 / IMI 381727 / IBT 21946</strain>
    </source>
</reference>
<dbReference type="Proteomes" id="UP000184499">
    <property type="component" value="Unassembled WGS sequence"/>
</dbReference>
<proteinExistence type="predicted"/>
<dbReference type="AlphaFoldDB" id="A0A1L9UDX0"/>
<evidence type="ECO:0000256" key="6">
    <source>
        <dbReference type="SAM" id="Phobius"/>
    </source>
</evidence>
<sequence length="513" mass="58354">MARIHVWHAGSTTKHANMAKHQPHWVEVAHRRSAKRLNPQLSQTGPQRQRLSSIATSLDGSFQERKTLDFRTRHDIVQKNTDSSWSYGPGSGLQTARLDHFSSTVIKIEPKRSCQNEKASANRFPGPSSHFCFIQRIYQRMKCQPDGCLLDRPKTAVPWRDSAECQALKATITHLNSSTTVRSPPPERSSQAKYALSLWAQTIAVTKRHWISVWRDGMYNFSKMAKSIFFAMFVAFSFFHAGFTLQGLQNQMIALLILSRIIPSTCADLQDIWFRKWAIFTAREQNGIYDWRALLTALIVVELPWQIFTYTLVYLSTYWTVGYPNETPIAGFYYFMWILLSIFGTGYSHLLAALFPSATLGGYANSLFWVILMVVSGVLTPHAYLNDFYRPWLFWVDPMRYFFGASLGSVLHGAPVHCASSDLVTFDAPPGDTCGQYAAAFLESNPGYLVNPNATADCSYCPYSVGDEYLATLDYSYGQRWWNWAVFVGFCCTNFVLLFAVVWFTKGRGQRRT</sequence>
<feature type="transmembrane region" description="Helical" evidence="6">
    <location>
        <begin position="367"/>
        <end position="385"/>
    </location>
</feature>
<feature type="transmembrane region" description="Helical" evidence="6">
    <location>
        <begin position="294"/>
        <end position="314"/>
    </location>
</feature>
<dbReference type="VEuPathDB" id="FungiDB:ASPBRDRAFT_642655"/>
<feature type="transmembrane region" description="Helical" evidence="6">
    <location>
        <begin position="481"/>
        <end position="504"/>
    </location>
</feature>
<dbReference type="PANTHER" id="PTHR19241">
    <property type="entry name" value="ATP-BINDING CASSETTE TRANSPORTER"/>
    <property type="match status" value="1"/>
</dbReference>
<keyword evidence="9" id="KW-1185">Reference proteome</keyword>
<keyword evidence="3 6" id="KW-0812">Transmembrane</keyword>
<evidence type="ECO:0000256" key="2">
    <source>
        <dbReference type="ARBA" id="ARBA00022448"/>
    </source>
</evidence>
<dbReference type="OrthoDB" id="4507955at2759"/>
<keyword evidence="5 6" id="KW-0472">Membrane</keyword>
<evidence type="ECO:0000256" key="5">
    <source>
        <dbReference type="ARBA" id="ARBA00023136"/>
    </source>
</evidence>
<comment type="subcellular location">
    <subcellularLocation>
        <location evidence="1">Membrane</location>
        <topology evidence="1">Multi-pass membrane protein</topology>
    </subcellularLocation>
</comment>
<keyword evidence="2" id="KW-0813">Transport</keyword>
<evidence type="ECO:0000259" key="7">
    <source>
        <dbReference type="Pfam" id="PF01061"/>
    </source>
</evidence>
<dbReference type="GO" id="GO:0016020">
    <property type="term" value="C:membrane"/>
    <property type="evidence" value="ECO:0007669"/>
    <property type="project" value="UniProtKB-SubCell"/>
</dbReference>
<dbReference type="GeneID" id="93580948"/>
<keyword evidence="4 6" id="KW-1133">Transmembrane helix</keyword>